<dbReference type="InterPro" id="IPR036291">
    <property type="entry name" value="NAD(P)-bd_dom_sf"/>
</dbReference>
<dbReference type="InterPro" id="IPR051397">
    <property type="entry name" value="Zn-ADH-like_protein"/>
</dbReference>
<protein>
    <submittedName>
        <fullName evidence="2">NADPH2:quinone reductase</fullName>
    </submittedName>
</protein>
<dbReference type="SUPFAM" id="SSF51735">
    <property type="entry name" value="NAD(P)-binding Rossmann-fold domains"/>
    <property type="match status" value="1"/>
</dbReference>
<dbReference type="EMBL" id="FOQH01000015">
    <property type="protein sequence ID" value="SFJ16812.1"/>
    <property type="molecule type" value="Genomic_DNA"/>
</dbReference>
<dbReference type="Pfam" id="PF08240">
    <property type="entry name" value="ADH_N"/>
    <property type="match status" value="1"/>
</dbReference>
<dbReference type="InterPro" id="IPR002364">
    <property type="entry name" value="Quin_OxRdtase/zeta-crystal_CS"/>
</dbReference>
<name>A0A1I3P5V9_9RHOB</name>
<dbReference type="InterPro" id="IPR020843">
    <property type="entry name" value="ER"/>
</dbReference>
<dbReference type="Proteomes" id="UP000199377">
    <property type="component" value="Unassembled WGS sequence"/>
</dbReference>
<dbReference type="Gene3D" id="3.40.50.720">
    <property type="entry name" value="NAD(P)-binding Rossmann-like Domain"/>
    <property type="match status" value="1"/>
</dbReference>
<dbReference type="RefSeq" id="WP_092865508.1">
    <property type="nucleotide sequence ID" value="NZ_FOQH01000015.1"/>
</dbReference>
<dbReference type="OrthoDB" id="4190732at2"/>
<dbReference type="InterPro" id="IPR013154">
    <property type="entry name" value="ADH-like_N"/>
</dbReference>
<dbReference type="GO" id="GO:0016491">
    <property type="term" value="F:oxidoreductase activity"/>
    <property type="evidence" value="ECO:0007669"/>
    <property type="project" value="InterPro"/>
</dbReference>
<evidence type="ECO:0000313" key="3">
    <source>
        <dbReference type="Proteomes" id="UP000199377"/>
    </source>
</evidence>
<accession>A0A1I3P5V9</accession>
<dbReference type="STRING" id="1114924.SAMN05216258_11573"/>
<proteinExistence type="predicted"/>
<feature type="domain" description="Enoyl reductase (ER)" evidence="1">
    <location>
        <begin position="7"/>
        <end position="321"/>
    </location>
</feature>
<keyword evidence="3" id="KW-1185">Reference proteome</keyword>
<dbReference type="AlphaFoldDB" id="A0A1I3P5V9"/>
<dbReference type="PANTHER" id="PTHR43677">
    <property type="entry name" value="SHORT-CHAIN DEHYDROGENASE/REDUCTASE"/>
    <property type="match status" value="1"/>
</dbReference>
<dbReference type="InterPro" id="IPR013149">
    <property type="entry name" value="ADH-like_C"/>
</dbReference>
<dbReference type="SMART" id="SM00829">
    <property type="entry name" value="PKS_ER"/>
    <property type="match status" value="1"/>
</dbReference>
<gene>
    <name evidence="2" type="ORF">SAMN05216258_11573</name>
</gene>
<dbReference type="PANTHER" id="PTHR43677:SF4">
    <property type="entry name" value="QUINONE OXIDOREDUCTASE-LIKE PROTEIN 2"/>
    <property type="match status" value="1"/>
</dbReference>
<dbReference type="Pfam" id="PF00107">
    <property type="entry name" value="ADH_zinc_N"/>
    <property type="match status" value="1"/>
</dbReference>
<dbReference type="GO" id="GO:0008270">
    <property type="term" value="F:zinc ion binding"/>
    <property type="evidence" value="ECO:0007669"/>
    <property type="project" value="InterPro"/>
</dbReference>
<dbReference type="PROSITE" id="PS01162">
    <property type="entry name" value="QOR_ZETA_CRYSTAL"/>
    <property type="match status" value="1"/>
</dbReference>
<dbReference type="SUPFAM" id="SSF50129">
    <property type="entry name" value="GroES-like"/>
    <property type="match status" value="1"/>
</dbReference>
<dbReference type="InterPro" id="IPR011032">
    <property type="entry name" value="GroES-like_sf"/>
</dbReference>
<reference evidence="2 3" key="1">
    <citation type="submission" date="2016-10" db="EMBL/GenBank/DDBJ databases">
        <authorList>
            <person name="de Groot N.N."/>
        </authorList>
    </citation>
    <scope>NUCLEOTIDE SEQUENCE [LARGE SCALE GENOMIC DNA]</scope>
    <source>
        <strain evidence="2 3">CGMCC 1.11030</strain>
    </source>
</reference>
<dbReference type="CDD" id="cd08241">
    <property type="entry name" value="QOR1"/>
    <property type="match status" value="1"/>
</dbReference>
<evidence type="ECO:0000259" key="1">
    <source>
        <dbReference type="SMART" id="SM00829"/>
    </source>
</evidence>
<evidence type="ECO:0000313" key="2">
    <source>
        <dbReference type="EMBL" id="SFJ16812.1"/>
    </source>
</evidence>
<dbReference type="Gene3D" id="3.90.180.10">
    <property type="entry name" value="Medium-chain alcohol dehydrogenases, catalytic domain"/>
    <property type="match status" value="1"/>
</dbReference>
<organism evidence="2 3">
    <name type="scientific">Albimonas pacifica</name>
    <dbReference type="NCBI Taxonomy" id="1114924"/>
    <lineage>
        <taxon>Bacteria</taxon>
        <taxon>Pseudomonadati</taxon>
        <taxon>Pseudomonadota</taxon>
        <taxon>Alphaproteobacteria</taxon>
        <taxon>Rhodobacterales</taxon>
        <taxon>Paracoccaceae</taxon>
        <taxon>Albimonas</taxon>
    </lineage>
</organism>
<sequence>MKAIQAASLESIDAYGQVDLPAPEPGPGELRLRVAYCGVGYVDALVSLGRYQVKPPLPHVPGGEVAGLVEALGEGVQGFVPGDRVMAKVQGGFAERAVAKAGDVRRIPGAMSLAQAAGFRVNYITALHGLRDRARLAPGETLLVIGAAGGTGMAAVQVGKALGARVIAVASTPGKRAAAEAAGADLSLDREPEGWRDRLKALAPEGIDVVFDPVTGPLMQPAFRSLRWGGRHLVIGFASGEIPALPVNLPLLKGASLVGVDYRQFSAVFEPEAAERALGELLEMVAQDRFVPPVGRAFPFEQATQALEFALTGSGSAKTLLAVDPTLD</sequence>